<keyword evidence="1" id="KW-0732">Signal</keyword>
<dbReference type="InParanoid" id="A0A7M7G8L3"/>
<dbReference type="Pfam" id="PF15868">
    <property type="entry name" value="MBF2"/>
    <property type="match status" value="1"/>
</dbReference>
<evidence type="ECO:0008006" key="4">
    <source>
        <dbReference type="Google" id="ProtNLM"/>
    </source>
</evidence>
<reference evidence="2" key="1">
    <citation type="submission" date="2021-01" db="UniProtKB">
        <authorList>
            <consortium name="EnsemblMetazoa"/>
        </authorList>
    </citation>
    <scope>IDENTIFICATION</scope>
</reference>
<feature type="signal peptide" evidence="1">
    <location>
        <begin position="1"/>
        <end position="20"/>
    </location>
</feature>
<name>A0A7M7G8L3_NASVI</name>
<evidence type="ECO:0000256" key="1">
    <source>
        <dbReference type="SAM" id="SignalP"/>
    </source>
</evidence>
<evidence type="ECO:0000313" key="3">
    <source>
        <dbReference type="Proteomes" id="UP000002358"/>
    </source>
</evidence>
<dbReference type="KEGG" id="nvi:100124093"/>
<dbReference type="EnsemblMetazoa" id="XM_001607888">
    <property type="protein sequence ID" value="XP_001607938"/>
    <property type="gene ID" value="LOC100124093"/>
</dbReference>
<protein>
    <recommendedName>
        <fullName evidence="4">Transmembrane protein</fullName>
    </recommendedName>
</protein>
<proteinExistence type="predicted"/>
<keyword evidence="3" id="KW-1185">Reference proteome</keyword>
<evidence type="ECO:0000313" key="2">
    <source>
        <dbReference type="EnsemblMetazoa" id="XP_001607938"/>
    </source>
</evidence>
<dbReference type="InterPro" id="IPR031734">
    <property type="entry name" value="MBF2"/>
</dbReference>
<sequence length="125" mass="13586">MIRSSIAYFLFFTSIVLTNADNLCQRQPGDELLLSQTLLQIGILEDHTVQQKFEGYQITCVKSNLPLGFLINLSISNGGIGCDSVSLKVKIGKLVTIAVGVDIYGVKVMPGQNGKLTCNQKPNLL</sequence>
<feature type="chain" id="PRO_5029535401" description="Transmembrane protein" evidence="1">
    <location>
        <begin position="21"/>
        <end position="125"/>
    </location>
</feature>
<dbReference type="AlphaFoldDB" id="A0A7M7G8L3"/>
<accession>A0A7M7G8L3</accession>
<dbReference type="OrthoDB" id="1890790at2759"/>
<dbReference type="Proteomes" id="UP000002358">
    <property type="component" value="Chromosome 5"/>
</dbReference>
<organism evidence="2 3">
    <name type="scientific">Nasonia vitripennis</name>
    <name type="common">Parasitic wasp</name>
    <dbReference type="NCBI Taxonomy" id="7425"/>
    <lineage>
        <taxon>Eukaryota</taxon>
        <taxon>Metazoa</taxon>
        <taxon>Ecdysozoa</taxon>
        <taxon>Arthropoda</taxon>
        <taxon>Hexapoda</taxon>
        <taxon>Insecta</taxon>
        <taxon>Pterygota</taxon>
        <taxon>Neoptera</taxon>
        <taxon>Endopterygota</taxon>
        <taxon>Hymenoptera</taxon>
        <taxon>Apocrita</taxon>
        <taxon>Proctotrupomorpha</taxon>
        <taxon>Chalcidoidea</taxon>
        <taxon>Pteromalidae</taxon>
        <taxon>Pteromalinae</taxon>
        <taxon>Nasonia</taxon>
    </lineage>
</organism>
<gene>
    <name evidence="2" type="primary">100124093</name>
</gene>